<reference evidence="2 3" key="1">
    <citation type="submission" date="2012-08" db="EMBL/GenBank/DDBJ databases">
        <title>Oryza genome evolution.</title>
        <authorList>
            <person name="Wing R.A."/>
        </authorList>
    </citation>
    <scope>NUCLEOTIDE SEQUENCE</scope>
</reference>
<reference evidence="3" key="2">
    <citation type="submission" date="2013-12" db="EMBL/GenBank/DDBJ databases">
        <authorList>
            <person name="Yu Y."/>
            <person name="Lee S."/>
            <person name="de Baynast K."/>
            <person name="Wissotski M."/>
            <person name="Liu L."/>
            <person name="Talag J."/>
            <person name="Goicoechea J."/>
            <person name="Angelova A."/>
            <person name="Jetty R."/>
            <person name="Kudrna D."/>
            <person name="Golser W."/>
            <person name="Rivera L."/>
            <person name="Zhang J."/>
            <person name="Wing R."/>
        </authorList>
    </citation>
    <scope>NUCLEOTIDE SEQUENCE</scope>
</reference>
<name>A0A0D9X489_9ORYZ</name>
<feature type="signal peptide" evidence="1">
    <location>
        <begin position="1"/>
        <end position="23"/>
    </location>
</feature>
<keyword evidence="1" id="KW-0732">Signal</keyword>
<reference evidence="2" key="3">
    <citation type="submission" date="2015-04" db="UniProtKB">
        <authorList>
            <consortium name="EnsemblPlants"/>
        </authorList>
    </citation>
    <scope>IDENTIFICATION</scope>
</reference>
<protein>
    <submittedName>
        <fullName evidence="2">Uncharacterized protein</fullName>
    </submittedName>
</protein>
<evidence type="ECO:0000313" key="2">
    <source>
        <dbReference type="EnsemblPlants" id="LPERR08G02580.1"/>
    </source>
</evidence>
<keyword evidence="3" id="KW-1185">Reference proteome</keyword>
<accession>A0A0D9X489</accession>
<organism evidence="2 3">
    <name type="scientific">Leersia perrieri</name>
    <dbReference type="NCBI Taxonomy" id="77586"/>
    <lineage>
        <taxon>Eukaryota</taxon>
        <taxon>Viridiplantae</taxon>
        <taxon>Streptophyta</taxon>
        <taxon>Embryophyta</taxon>
        <taxon>Tracheophyta</taxon>
        <taxon>Spermatophyta</taxon>
        <taxon>Magnoliopsida</taxon>
        <taxon>Liliopsida</taxon>
        <taxon>Poales</taxon>
        <taxon>Poaceae</taxon>
        <taxon>BOP clade</taxon>
        <taxon>Oryzoideae</taxon>
        <taxon>Oryzeae</taxon>
        <taxon>Oryzinae</taxon>
        <taxon>Leersia</taxon>
    </lineage>
</organism>
<dbReference type="Gramene" id="LPERR08G02580.1">
    <property type="protein sequence ID" value="LPERR08G02580.1"/>
    <property type="gene ID" value="LPERR08G02580"/>
</dbReference>
<feature type="chain" id="PRO_5002349534" evidence="1">
    <location>
        <begin position="24"/>
        <end position="62"/>
    </location>
</feature>
<dbReference type="Proteomes" id="UP000032180">
    <property type="component" value="Chromosome 8"/>
</dbReference>
<sequence length="62" mass="7022">MEEASLNLRFILVLALLLNPASAEECIVDTADIIWCTKALCNFNCWTEGLSRKGKVKDHCYF</sequence>
<dbReference type="AlphaFoldDB" id="A0A0D9X489"/>
<dbReference type="EnsemblPlants" id="LPERR08G02580.1">
    <property type="protein sequence ID" value="LPERR08G02580.1"/>
    <property type="gene ID" value="LPERR08G02580"/>
</dbReference>
<evidence type="ECO:0000313" key="3">
    <source>
        <dbReference type="Proteomes" id="UP000032180"/>
    </source>
</evidence>
<evidence type="ECO:0000256" key="1">
    <source>
        <dbReference type="SAM" id="SignalP"/>
    </source>
</evidence>
<proteinExistence type="predicted"/>
<dbReference type="HOGENOM" id="CLU_170639_0_0_1"/>